<dbReference type="PANTHER" id="PTHR11010:SF11">
    <property type="entry name" value="THYMUS-SPECIFIC SERINE PROTEASE"/>
    <property type="match status" value="1"/>
</dbReference>
<evidence type="ECO:0000256" key="1">
    <source>
        <dbReference type="ARBA" id="ARBA00011079"/>
    </source>
</evidence>
<evidence type="ECO:0000313" key="7">
    <source>
        <dbReference type="Ensembl" id="ENSCMMP00000015397.1"/>
    </source>
</evidence>
<keyword evidence="4" id="KW-0378">Hydrolase</keyword>
<feature type="signal peptide" evidence="6">
    <location>
        <begin position="1"/>
        <end position="19"/>
    </location>
</feature>
<keyword evidence="8" id="KW-1185">Reference proteome</keyword>
<dbReference type="InterPro" id="IPR029058">
    <property type="entry name" value="AB_hydrolase_fold"/>
</dbReference>
<dbReference type="Gene3D" id="1.20.120.980">
    <property type="entry name" value="Serine carboxypeptidase S28, SKS domain"/>
    <property type="match status" value="1"/>
</dbReference>
<dbReference type="Ensembl" id="ENSCMMT00000016931.1">
    <property type="protein sequence ID" value="ENSCMMP00000015397.1"/>
    <property type="gene ID" value="ENSCMMG00000009823.1"/>
</dbReference>
<dbReference type="GO" id="GO:0005768">
    <property type="term" value="C:endosome"/>
    <property type="evidence" value="ECO:0007669"/>
    <property type="project" value="TreeGrafter"/>
</dbReference>
<evidence type="ECO:0000256" key="4">
    <source>
        <dbReference type="ARBA" id="ARBA00022801"/>
    </source>
</evidence>
<evidence type="ECO:0000256" key="2">
    <source>
        <dbReference type="ARBA" id="ARBA00022670"/>
    </source>
</evidence>
<evidence type="ECO:0000256" key="3">
    <source>
        <dbReference type="ARBA" id="ARBA00022729"/>
    </source>
</evidence>
<keyword evidence="2" id="KW-0645">Protease</keyword>
<feature type="chain" id="PRO_5034573489" description="Thymus-specific serine protease" evidence="6">
    <location>
        <begin position="20"/>
        <end position="641"/>
    </location>
</feature>
<dbReference type="SUPFAM" id="SSF53474">
    <property type="entry name" value="alpha/beta-Hydrolases"/>
    <property type="match status" value="1"/>
</dbReference>
<organism evidence="7 8">
    <name type="scientific">Cairina moschata</name>
    <name type="common">Muscovy duck</name>
    <dbReference type="NCBI Taxonomy" id="8855"/>
    <lineage>
        <taxon>Eukaryota</taxon>
        <taxon>Metazoa</taxon>
        <taxon>Chordata</taxon>
        <taxon>Craniata</taxon>
        <taxon>Vertebrata</taxon>
        <taxon>Euteleostomi</taxon>
        <taxon>Archelosauria</taxon>
        <taxon>Archosauria</taxon>
        <taxon>Dinosauria</taxon>
        <taxon>Saurischia</taxon>
        <taxon>Theropoda</taxon>
        <taxon>Coelurosauria</taxon>
        <taxon>Aves</taxon>
        <taxon>Neognathae</taxon>
        <taxon>Galloanserae</taxon>
        <taxon>Anseriformes</taxon>
        <taxon>Anatidae</taxon>
        <taxon>Anatinae</taxon>
        <taxon>Cairina</taxon>
    </lineage>
</organism>
<dbReference type="GO" id="GO:0005764">
    <property type="term" value="C:lysosome"/>
    <property type="evidence" value="ECO:0007669"/>
    <property type="project" value="TreeGrafter"/>
</dbReference>
<dbReference type="Gene3D" id="3.40.50.1820">
    <property type="entry name" value="alpha/beta hydrolase"/>
    <property type="match status" value="1"/>
</dbReference>
<dbReference type="GO" id="GO:0070008">
    <property type="term" value="F:serine-type exopeptidase activity"/>
    <property type="evidence" value="ECO:0007669"/>
    <property type="project" value="InterPro"/>
</dbReference>
<evidence type="ECO:0008006" key="9">
    <source>
        <dbReference type="Google" id="ProtNLM"/>
    </source>
</evidence>
<comment type="similarity">
    <text evidence="1">Belongs to the peptidase S28 family.</text>
</comment>
<accession>A0A8C3C8T7</accession>
<dbReference type="AlphaFoldDB" id="A0A8C3C8T7"/>
<dbReference type="Proteomes" id="UP000694556">
    <property type="component" value="Unassembled WGS sequence"/>
</dbReference>
<evidence type="ECO:0000256" key="6">
    <source>
        <dbReference type="SAM" id="SignalP"/>
    </source>
</evidence>
<dbReference type="InterPro" id="IPR008758">
    <property type="entry name" value="Peptidase_S28"/>
</dbReference>
<keyword evidence="3 6" id="KW-0732">Signal</keyword>
<dbReference type="PANTHER" id="PTHR11010">
    <property type="entry name" value="PROTEASE S28 PRO-X CARBOXYPEPTIDASE-RELATED"/>
    <property type="match status" value="1"/>
</dbReference>
<dbReference type="GO" id="GO:0006508">
    <property type="term" value="P:proteolysis"/>
    <property type="evidence" value="ECO:0007669"/>
    <property type="project" value="UniProtKB-KW"/>
</dbReference>
<dbReference type="InterPro" id="IPR042269">
    <property type="entry name" value="Ser_carbopepase_S28_SKS"/>
</dbReference>
<dbReference type="Pfam" id="PF05577">
    <property type="entry name" value="Peptidase_S28"/>
    <property type="match status" value="1"/>
</dbReference>
<protein>
    <recommendedName>
        <fullName evidence="9">Thymus-specific serine protease</fullName>
    </recommendedName>
</protein>
<reference evidence="7" key="1">
    <citation type="submission" date="2025-08" db="UniProtKB">
        <authorList>
            <consortium name="Ensembl"/>
        </authorList>
    </citation>
    <scope>IDENTIFICATION</scope>
</reference>
<keyword evidence="5" id="KW-0325">Glycoprotein</keyword>
<reference evidence="7" key="2">
    <citation type="submission" date="2025-09" db="UniProtKB">
        <authorList>
            <consortium name="Ensembl"/>
        </authorList>
    </citation>
    <scope>IDENTIFICATION</scope>
</reference>
<evidence type="ECO:0000313" key="8">
    <source>
        <dbReference type="Proteomes" id="UP000694556"/>
    </source>
</evidence>
<name>A0A8C3C8T7_CAIMO</name>
<proteinExistence type="inferred from homology"/>
<evidence type="ECO:0000256" key="5">
    <source>
        <dbReference type="ARBA" id="ARBA00023180"/>
    </source>
</evidence>
<sequence length="641" mass="68844">MLSPWLAMPWLLLVARTQAGHNRELLRAQALRALRGPGGAGGGTPVGGSLQQPLDHFDPLEGRVLTQRFWINEEFWDRPAGPVFLVVGGESALSPLVLRGGHVVELARQHGALLLALEHRYYGDSRGGAELRFLSSQQALADLASFHLHVTRAWGLSPNHPWVAFGGSYAGALAAWARLKFPHLVSAAVASSAPVRAQVDFAGYNRVVSVALSSPDVGGSPECLAAVRAAFGALDARLRGRRLAEVTRAMSCCHPPREPGDRALLAENVADVVAGTVQYNGLLPAASVAALCRAMTHGRRGSPYRRLGAVVKAFLRRGGQPCTPSSRRALLRELRGPGSAGGSRPWLFQTCTEFGFYPSCEDAACPFSRFQTLRAQLSLCAAAFGIAPARVREAAAATNGFYGAARIQAPRLLFVNGAARRGTSWHRAARHCMALHGIARCNRAWHSAAQHCMVQHSIAWCSAALHGAARHGTVQHGIARSSTALHGIAWCSTAWHGIAWCNAAWHGAAQHCMVQHSIGWHGMEQDGIAQCSTTLHGIARCSMALHSAVQHCTVQNKIAWHCMVQHNIAWHGTEQHGIAWCSTTLHDVAHCSTALHSTTQCSTMHRGTARHCTARHCTALRGAAQCMALHLAWWHGGLAHA</sequence>
<dbReference type="GO" id="GO:0008239">
    <property type="term" value="F:dipeptidyl-peptidase activity"/>
    <property type="evidence" value="ECO:0007669"/>
    <property type="project" value="TreeGrafter"/>
</dbReference>